<reference evidence="2 3" key="1">
    <citation type="submission" date="2018-09" db="EMBL/GenBank/DDBJ databases">
        <title>Zymobacter palmae IAM14233 (=T109) whole genome analysis.</title>
        <authorList>
            <person name="Yanase H."/>
        </authorList>
    </citation>
    <scope>NUCLEOTIDE SEQUENCE [LARGE SCALE GENOMIC DNA]</scope>
    <source>
        <strain evidence="2 3">IAM14233</strain>
    </source>
</reference>
<dbReference type="AlphaFoldDB" id="A0A348HCF6"/>
<dbReference type="InterPro" id="IPR005589">
    <property type="entry name" value="ArfA"/>
</dbReference>
<proteinExistence type="predicted"/>
<dbReference type="Proteomes" id="UP000267342">
    <property type="component" value="Chromosome"/>
</dbReference>
<gene>
    <name evidence="2" type="ORF">ZBT109_0520</name>
</gene>
<accession>A0A348HCF6</accession>
<dbReference type="KEGG" id="zpl:ZBT109_0520"/>
<organism evidence="2 3">
    <name type="scientific">Zymobacter palmae</name>
    <dbReference type="NCBI Taxonomy" id="33074"/>
    <lineage>
        <taxon>Bacteria</taxon>
        <taxon>Pseudomonadati</taxon>
        <taxon>Pseudomonadota</taxon>
        <taxon>Gammaproteobacteria</taxon>
        <taxon>Oceanospirillales</taxon>
        <taxon>Halomonadaceae</taxon>
        <taxon>Zymobacter group</taxon>
        <taxon>Zymobacter</taxon>
    </lineage>
</organism>
<evidence type="ECO:0000256" key="1">
    <source>
        <dbReference type="SAM" id="MobiDB-lite"/>
    </source>
</evidence>
<evidence type="ECO:0000313" key="2">
    <source>
        <dbReference type="EMBL" id="BBG29308.1"/>
    </source>
</evidence>
<evidence type="ECO:0000313" key="3">
    <source>
        <dbReference type="Proteomes" id="UP000267342"/>
    </source>
</evidence>
<feature type="region of interest" description="Disordered" evidence="1">
    <location>
        <begin position="1"/>
        <end position="41"/>
    </location>
</feature>
<feature type="compositionally biased region" description="Basic residues" evidence="1">
    <location>
        <begin position="26"/>
        <end position="40"/>
    </location>
</feature>
<sequence>MAASHTNAAKKMVMKTCYRSQTEKPRKGKGAYTRKAKHAKAGPSGLSFICAIAA</sequence>
<dbReference type="EMBL" id="AP018933">
    <property type="protein sequence ID" value="BBG29308.1"/>
    <property type="molecule type" value="Genomic_DNA"/>
</dbReference>
<dbReference type="OrthoDB" id="8603552at2"/>
<keyword evidence="3" id="KW-1185">Reference proteome</keyword>
<dbReference type="STRING" id="1123510.GCA_000620025_01483"/>
<protein>
    <submittedName>
        <fullName evidence="2">Uncharacterized protein conserved in bacteria</fullName>
    </submittedName>
</protein>
<name>A0A348HCF6_9GAMM</name>
<dbReference type="GO" id="GO:0072344">
    <property type="term" value="P:rescue of stalled ribosome"/>
    <property type="evidence" value="ECO:0007669"/>
    <property type="project" value="InterPro"/>
</dbReference>
<dbReference type="Pfam" id="PF03889">
    <property type="entry name" value="ArfA"/>
    <property type="match status" value="1"/>
</dbReference>
<dbReference type="RefSeq" id="WP_084261764.1">
    <property type="nucleotide sequence ID" value="NZ_AP018933.1"/>
</dbReference>